<name>A0ABS6B3P1_9NOCA</name>
<comment type="caution">
    <text evidence="2">The sequence shown here is derived from an EMBL/GenBank/DDBJ whole genome shotgun (WGS) entry which is preliminary data.</text>
</comment>
<evidence type="ECO:0008006" key="4">
    <source>
        <dbReference type="Google" id="ProtNLM"/>
    </source>
</evidence>
<proteinExistence type="predicted"/>
<evidence type="ECO:0000313" key="3">
    <source>
        <dbReference type="Proteomes" id="UP000733379"/>
    </source>
</evidence>
<gene>
    <name evidence="2" type="ORF">KO481_25765</name>
</gene>
<dbReference type="EMBL" id="JAHKNI010000009">
    <property type="protein sequence ID" value="MBU3064925.1"/>
    <property type="molecule type" value="Genomic_DNA"/>
</dbReference>
<keyword evidence="3" id="KW-1185">Reference proteome</keyword>
<dbReference type="RefSeq" id="WP_215920576.1">
    <property type="nucleotide sequence ID" value="NZ_JAHKNI010000009.1"/>
</dbReference>
<feature type="coiled-coil region" evidence="1">
    <location>
        <begin position="2"/>
        <end position="39"/>
    </location>
</feature>
<keyword evidence="1" id="KW-0175">Coiled coil</keyword>
<sequence>MAEQVSVEFAEAKRAARELQDAGEKIGEVQSNLADTRDNYESPPVCGTDDIGQGFEKNYKPLADNLTSLLDSYHKTLTGKDGLAGALANSIDMFNRVDQASAEGFGGSGMLEA</sequence>
<accession>A0ABS6B3P1</accession>
<evidence type="ECO:0000313" key="2">
    <source>
        <dbReference type="EMBL" id="MBU3064925.1"/>
    </source>
</evidence>
<organism evidence="2 3">
    <name type="scientific">Nocardia albiluteola</name>
    <dbReference type="NCBI Taxonomy" id="2842303"/>
    <lineage>
        <taxon>Bacteria</taxon>
        <taxon>Bacillati</taxon>
        <taxon>Actinomycetota</taxon>
        <taxon>Actinomycetes</taxon>
        <taxon>Mycobacteriales</taxon>
        <taxon>Nocardiaceae</taxon>
        <taxon>Nocardia</taxon>
    </lineage>
</organism>
<protein>
    <recommendedName>
        <fullName evidence="4">Excreted virulence factor EspC (Type VII ESX diderm)</fullName>
    </recommendedName>
</protein>
<reference evidence="2 3" key="1">
    <citation type="submission" date="2021-06" db="EMBL/GenBank/DDBJ databases">
        <title>Actinomycetes sequencing.</title>
        <authorList>
            <person name="Shan Q."/>
        </authorList>
    </citation>
    <scope>NUCLEOTIDE SEQUENCE [LARGE SCALE GENOMIC DNA]</scope>
    <source>
        <strain evidence="2 3">NEAU-G5</strain>
    </source>
</reference>
<dbReference type="Proteomes" id="UP000733379">
    <property type="component" value="Unassembled WGS sequence"/>
</dbReference>
<evidence type="ECO:0000256" key="1">
    <source>
        <dbReference type="SAM" id="Coils"/>
    </source>
</evidence>